<keyword evidence="3" id="KW-1185">Reference proteome</keyword>
<gene>
    <name evidence="2" type="ORF">K444DRAFT_706992</name>
</gene>
<reference evidence="2 3" key="1">
    <citation type="submission" date="2016-04" db="EMBL/GenBank/DDBJ databases">
        <title>A degradative enzymes factory behind the ericoid mycorrhizal symbiosis.</title>
        <authorList>
            <consortium name="DOE Joint Genome Institute"/>
            <person name="Martino E."/>
            <person name="Morin E."/>
            <person name="Grelet G."/>
            <person name="Kuo A."/>
            <person name="Kohler A."/>
            <person name="Daghino S."/>
            <person name="Barry K."/>
            <person name="Choi C."/>
            <person name="Cichocki N."/>
            <person name="Clum A."/>
            <person name="Copeland A."/>
            <person name="Hainaut M."/>
            <person name="Haridas S."/>
            <person name="Labutti K."/>
            <person name="Lindquist E."/>
            <person name="Lipzen A."/>
            <person name="Khouja H.-R."/>
            <person name="Murat C."/>
            <person name="Ohm R."/>
            <person name="Olson A."/>
            <person name="Spatafora J."/>
            <person name="Veneault-Fourrey C."/>
            <person name="Henrissat B."/>
            <person name="Grigoriev I."/>
            <person name="Martin F."/>
            <person name="Perotto S."/>
        </authorList>
    </citation>
    <scope>NUCLEOTIDE SEQUENCE [LARGE SCALE GENOMIC DNA]</scope>
    <source>
        <strain evidence="2 3">E</strain>
    </source>
</reference>
<feature type="region of interest" description="Disordered" evidence="1">
    <location>
        <begin position="551"/>
        <end position="578"/>
    </location>
</feature>
<feature type="compositionally biased region" description="Basic and acidic residues" evidence="1">
    <location>
        <begin position="11"/>
        <end position="64"/>
    </location>
</feature>
<organism evidence="2 3">
    <name type="scientific">Hyaloscypha bicolor E</name>
    <dbReference type="NCBI Taxonomy" id="1095630"/>
    <lineage>
        <taxon>Eukaryota</taxon>
        <taxon>Fungi</taxon>
        <taxon>Dikarya</taxon>
        <taxon>Ascomycota</taxon>
        <taxon>Pezizomycotina</taxon>
        <taxon>Leotiomycetes</taxon>
        <taxon>Helotiales</taxon>
        <taxon>Hyaloscyphaceae</taxon>
        <taxon>Hyaloscypha</taxon>
        <taxon>Hyaloscypha bicolor</taxon>
    </lineage>
</organism>
<feature type="compositionally biased region" description="Polar residues" evidence="1">
    <location>
        <begin position="557"/>
        <end position="571"/>
    </location>
</feature>
<dbReference type="OrthoDB" id="10444420at2759"/>
<feature type="region of interest" description="Disordered" evidence="1">
    <location>
        <begin position="228"/>
        <end position="357"/>
    </location>
</feature>
<feature type="compositionally biased region" description="Polar residues" evidence="1">
    <location>
        <begin position="326"/>
        <end position="335"/>
    </location>
</feature>
<feature type="compositionally biased region" description="Basic and acidic residues" evidence="1">
    <location>
        <begin position="250"/>
        <end position="260"/>
    </location>
</feature>
<feature type="compositionally biased region" description="Polar residues" evidence="1">
    <location>
        <begin position="1"/>
        <end position="10"/>
    </location>
</feature>
<dbReference type="GeneID" id="36596227"/>
<feature type="region of interest" description="Disordered" evidence="1">
    <location>
        <begin position="1"/>
        <end position="64"/>
    </location>
</feature>
<evidence type="ECO:0000313" key="3">
    <source>
        <dbReference type="Proteomes" id="UP000235371"/>
    </source>
</evidence>
<name>A0A2J6SK15_9HELO</name>
<sequence>MVHLSQSQNELRQRERRKERDNKEGNIFRHFVGERMGRPRDTSVRTEQGERRDGGDGERRDTRVRVSSFREQFDDNISDLALDGADHEGRNGVHIQPTGEEEVKNGRRVGDENQHVAEVEAETRWWRRGSRERDYCTPEERRVVEEWITGCEGARCKGFVKRVRERGESNERFEDAGEDERERELDRGSLYIKTVWNPRLVEIMIISISFQLTVQDSKVERAFINMDNSSDTSNFETKKPMRPCPRCPHRLSDLWTHETTPEPEQPTSEALETGPTNKDDGNGDESSSTNVGDQVDQGLTSRLPPDYPDTASEQSHPPKYSDDEQGSNISENGSSEYHELESDDENQSSDDHETYEDYKTAKEYQSDEEHLLGVHLRGGGPEDACEFCKLFPPGSKCPLCAPRPPYAKKNLEADSEVKMRGGGEEDRSSTDFVCRPAWYTCFCGQNHGFPGQGETIDGEEQEEFSKAEGGDEVEKEMTADDGVIGETFEDGHLILWKLCDRYEEIKRLELAGEFDDPRLWELRAEAMEYAEADEQDLGQFEEWKQFVEDALPLRQPEQASEGETVSKSLSTVAEEEEN</sequence>
<dbReference type="EMBL" id="KZ613912">
    <property type="protein sequence ID" value="PMD51112.1"/>
    <property type="molecule type" value="Genomic_DNA"/>
</dbReference>
<dbReference type="AlphaFoldDB" id="A0A2J6SK15"/>
<feature type="compositionally biased region" description="Polar residues" evidence="1">
    <location>
        <begin position="284"/>
        <end position="300"/>
    </location>
</feature>
<evidence type="ECO:0000256" key="1">
    <source>
        <dbReference type="SAM" id="MobiDB-lite"/>
    </source>
</evidence>
<accession>A0A2J6SK15</accession>
<proteinExistence type="predicted"/>
<dbReference type="Proteomes" id="UP000235371">
    <property type="component" value="Unassembled WGS sequence"/>
</dbReference>
<evidence type="ECO:0000313" key="2">
    <source>
        <dbReference type="EMBL" id="PMD51112.1"/>
    </source>
</evidence>
<dbReference type="InParanoid" id="A0A2J6SK15"/>
<dbReference type="RefSeq" id="XP_024728016.1">
    <property type="nucleotide sequence ID" value="XM_024888151.1"/>
</dbReference>
<protein>
    <submittedName>
        <fullName evidence="2">Uncharacterized protein</fullName>
    </submittedName>
</protein>